<feature type="region of interest" description="Disordered" evidence="1">
    <location>
        <begin position="401"/>
        <end position="422"/>
    </location>
</feature>
<dbReference type="Proteomes" id="UP000185434">
    <property type="component" value="Chromosome"/>
</dbReference>
<sequence>MAETPPIFAAVADWVAARPLGCPAAAALTDVLHALTGPPRTALTTLDAAAQPELAAVAAEFGCARPAWPVVGAGVDAVVLVHPGPLPPGTAARLACGPQLFCVVDSAAEARAALAAGVDPAALLATRARILAGELRALAHRLPRLAAPLQELASLSPGEIDDARGAGAAGSVTASVAGGAAVAVAGPDAQACRRVAARLRAGGVEVAGPGAAVLVAVAPPGGWTPADHAALAAAGEGRAVYSTAALPAGVPGEHVAEGDLVARLAAPLPPAPDGRAWRTAAGVVTRRRLAGLDRELVRALAAGDPESGHRILAGVASEARSGVPARREAELRGALGEALLVALPAAVGAGLAVGRTLGAGAGVLAAVLAGLLIGAVRGLTAHRRRGRAGLVRAVEDLRARARSTGPAASTGPAGPAGAGVRWLRRRGTGVTGGGAG</sequence>
<protein>
    <submittedName>
        <fullName evidence="3">Uncharacterized protein</fullName>
    </submittedName>
</protein>
<keyword evidence="2" id="KW-1133">Transmembrane helix</keyword>
<accession>A0A1L7CV19</accession>
<feature type="compositionally biased region" description="Low complexity" evidence="1">
    <location>
        <begin position="403"/>
        <end position="421"/>
    </location>
</feature>
<keyword evidence="4" id="KW-1185">Reference proteome</keyword>
<dbReference type="AlphaFoldDB" id="A0A1L7CV19"/>
<dbReference type="RefSeq" id="WP_075664649.1">
    <property type="nucleotide sequence ID" value="NZ_CP009247.1"/>
</dbReference>
<evidence type="ECO:0000313" key="3">
    <source>
        <dbReference type="EMBL" id="APT89651.1"/>
    </source>
</evidence>
<keyword evidence="2" id="KW-0472">Membrane</keyword>
<reference evidence="3 4" key="1">
    <citation type="submission" date="2014-08" db="EMBL/GenBank/DDBJ databases">
        <title>Complete genome sequence of Corynebacterium frankenforstense ST18(T) (=DSM 45800(T)), isolated from raw cow milk.</title>
        <authorList>
            <person name="Ruckert C."/>
            <person name="Albersmeier A."/>
            <person name="Winkler A."/>
            <person name="Lipski A."/>
            <person name="Kalinowski J."/>
        </authorList>
    </citation>
    <scope>NUCLEOTIDE SEQUENCE [LARGE SCALE GENOMIC DNA]</scope>
    <source>
        <strain evidence="3 4">ST18</strain>
    </source>
</reference>
<gene>
    <name evidence="3" type="ORF">CFRA_10905</name>
</gene>
<proteinExistence type="predicted"/>
<dbReference type="STRING" id="1437875.CFRA_10905"/>
<evidence type="ECO:0000256" key="2">
    <source>
        <dbReference type="SAM" id="Phobius"/>
    </source>
</evidence>
<organism evidence="3 4">
    <name type="scientific">Corynebacterium frankenforstense DSM 45800</name>
    <dbReference type="NCBI Taxonomy" id="1437875"/>
    <lineage>
        <taxon>Bacteria</taxon>
        <taxon>Bacillati</taxon>
        <taxon>Actinomycetota</taxon>
        <taxon>Actinomycetes</taxon>
        <taxon>Mycobacteriales</taxon>
        <taxon>Corynebacteriaceae</taxon>
        <taxon>Corynebacterium</taxon>
    </lineage>
</organism>
<feature type="transmembrane region" description="Helical" evidence="2">
    <location>
        <begin position="359"/>
        <end position="379"/>
    </location>
</feature>
<keyword evidence="2" id="KW-0812">Transmembrane</keyword>
<name>A0A1L7CV19_9CORY</name>
<dbReference type="KEGG" id="cfk:CFRA_10905"/>
<dbReference type="EMBL" id="CP009247">
    <property type="protein sequence ID" value="APT89651.1"/>
    <property type="molecule type" value="Genomic_DNA"/>
</dbReference>
<evidence type="ECO:0000313" key="4">
    <source>
        <dbReference type="Proteomes" id="UP000185434"/>
    </source>
</evidence>
<evidence type="ECO:0000256" key="1">
    <source>
        <dbReference type="SAM" id="MobiDB-lite"/>
    </source>
</evidence>